<proteinExistence type="predicted"/>
<keyword evidence="1" id="KW-0472">Membrane</keyword>
<evidence type="ECO:0000313" key="2">
    <source>
        <dbReference type="Proteomes" id="UP000009168"/>
    </source>
</evidence>
<dbReference type="InParanoid" id="W7X6L9"/>
<dbReference type="AlphaFoldDB" id="W7X6L9"/>
<dbReference type="RefSeq" id="XP_012654429.1">
    <property type="nucleotide sequence ID" value="XM_012798975.1"/>
</dbReference>
<dbReference type="GeneID" id="24437549"/>
<keyword evidence="1" id="KW-0812">Transmembrane</keyword>
<dbReference type="KEGG" id="tet:TTHERM_000150028"/>
<dbReference type="EMBL" id="GG662603">
    <property type="protein sequence ID" value="EWS73032.1"/>
    <property type="molecule type" value="Genomic_DNA"/>
</dbReference>
<dbReference type="Proteomes" id="UP000009168">
    <property type="component" value="Unassembled WGS sequence"/>
</dbReference>
<gene>
    <name evidence="1" type="ORF">TTHERM_000150028</name>
</gene>
<reference evidence="2" key="1">
    <citation type="journal article" date="2006" name="PLoS Biol.">
        <title>Macronuclear genome sequence of the ciliate Tetrahymena thermophila, a model eukaryote.</title>
        <authorList>
            <person name="Eisen J.A."/>
            <person name="Coyne R.S."/>
            <person name="Wu M."/>
            <person name="Wu D."/>
            <person name="Thiagarajan M."/>
            <person name="Wortman J.R."/>
            <person name="Badger J.H."/>
            <person name="Ren Q."/>
            <person name="Amedeo P."/>
            <person name="Jones K.M."/>
            <person name="Tallon L.J."/>
            <person name="Delcher A.L."/>
            <person name="Salzberg S.L."/>
            <person name="Silva J.C."/>
            <person name="Haas B.J."/>
            <person name="Majoros W.H."/>
            <person name="Farzad M."/>
            <person name="Carlton J.M."/>
            <person name="Smith R.K. Jr."/>
            <person name="Garg J."/>
            <person name="Pearlman R.E."/>
            <person name="Karrer K.M."/>
            <person name="Sun L."/>
            <person name="Manning G."/>
            <person name="Elde N.C."/>
            <person name="Turkewitz A.P."/>
            <person name="Asai D.J."/>
            <person name="Wilkes D.E."/>
            <person name="Wang Y."/>
            <person name="Cai H."/>
            <person name="Collins K."/>
            <person name="Stewart B.A."/>
            <person name="Lee S.R."/>
            <person name="Wilamowska K."/>
            <person name="Weinberg Z."/>
            <person name="Ruzzo W.L."/>
            <person name="Wloga D."/>
            <person name="Gaertig J."/>
            <person name="Frankel J."/>
            <person name="Tsao C.-C."/>
            <person name="Gorovsky M.A."/>
            <person name="Keeling P.J."/>
            <person name="Waller R.F."/>
            <person name="Patron N.J."/>
            <person name="Cherry J.M."/>
            <person name="Stover N.A."/>
            <person name="Krieger C.J."/>
            <person name="del Toro C."/>
            <person name="Ryder H.F."/>
            <person name="Williamson S.C."/>
            <person name="Barbeau R.A."/>
            <person name="Hamilton E.P."/>
            <person name="Orias E."/>
        </authorList>
    </citation>
    <scope>NUCLEOTIDE SEQUENCE [LARGE SCALE GENOMIC DNA]</scope>
    <source>
        <strain evidence="2">SB210</strain>
    </source>
</reference>
<organism evidence="1 2">
    <name type="scientific">Tetrahymena thermophila (strain SB210)</name>
    <dbReference type="NCBI Taxonomy" id="312017"/>
    <lineage>
        <taxon>Eukaryota</taxon>
        <taxon>Sar</taxon>
        <taxon>Alveolata</taxon>
        <taxon>Ciliophora</taxon>
        <taxon>Intramacronucleata</taxon>
        <taxon>Oligohymenophorea</taxon>
        <taxon>Hymenostomatida</taxon>
        <taxon>Tetrahymenina</taxon>
        <taxon>Tetrahymenidae</taxon>
        <taxon>Tetrahymena</taxon>
    </lineage>
</organism>
<sequence length="102" mass="12850">MLRCNCYQYTLVRIHFQYNYIFQIVYDILFQHIQFIYYQGYINAFKHIQKNFQAIFNGSFYHLKLFQKDQISKRYHPSLTQSFFQVFQKEQFYYKSYFSGFF</sequence>
<protein>
    <submittedName>
        <fullName evidence="1">Transmembrane protein, putative</fullName>
    </submittedName>
</protein>
<accession>W7X6L9</accession>
<name>W7X6L9_TETTS</name>
<evidence type="ECO:0000313" key="1">
    <source>
        <dbReference type="EMBL" id="EWS73032.1"/>
    </source>
</evidence>
<keyword evidence="2" id="KW-1185">Reference proteome</keyword>